<organism evidence="2 3">
    <name type="scientific">Photobacterium angustum</name>
    <dbReference type="NCBI Taxonomy" id="661"/>
    <lineage>
        <taxon>Bacteria</taxon>
        <taxon>Pseudomonadati</taxon>
        <taxon>Pseudomonadota</taxon>
        <taxon>Gammaproteobacteria</taxon>
        <taxon>Vibrionales</taxon>
        <taxon>Vibrionaceae</taxon>
        <taxon>Photobacterium</taxon>
    </lineage>
</organism>
<proteinExistence type="predicted"/>
<accession>A0A2S7VK61</accession>
<feature type="signal peptide" evidence="1">
    <location>
        <begin position="1"/>
        <end position="18"/>
    </location>
</feature>
<dbReference type="EMBL" id="MSCJ01000003">
    <property type="protein sequence ID" value="PQJ62050.1"/>
    <property type="molecule type" value="Genomic_DNA"/>
</dbReference>
<reference evidence="2 3" key="1">
    <citation type="submission" date="2016-12" db="EMBL/GenBank/DDBJ databases">
        <title>Diversity of luminous bacteria.</title>
        <authorList>
            <person name="Yoshizawa S."/>
            <person name="Kogure K."/>
        </authorList>
    </citation>
    <scope>NUCLEOTIDE SEQUENCE [LARGE SCALE GENOMIC DNA]</scope>
    <source>
        <strain evidence="2 3">LC1-200</strain>
    </source>
</reference>
<evidence type="ECO:0000313" key="3">
    <source>
        <dbReference type="Proteomes" id="UP000238730"/>
    </source>
</evidence>
<dbReference type="RefSeq" id="WP_105061887.1">
    <property type="nucleotide sequence ID" value="NZ_MSCJ01000003.1"/>
</dbReference>
<protein>
    <submittedName>
        <fullName evidence="2">Uncharacterized protein</fullName>
    </submittedName>
</protein>
<dbReference type="OrthoDB" id="5829525at2"/>
<dbReference type="AlphaFoldDB" id="A0A2S7VK61"/>
<name>A0A2S7VK61_PHOAN</name>
<comment type="caution">
    <text evidence="2">The sequence shown here is derived from an EMBL/GenBank/DDBJ whole genome shotgun (WGS) entry which is preliminary data.</text>
</comment>
<feature type="chain" id="PRO_5015665549" evidence="1">
    <location>
        <begin position="19"/>
        <end position="114"/>
    </location>
</feature>
<sequence>MKLYLLFFMLLSSPSAYSFNNHSPITTFEAKTALTFDSSNCNTLLQLSFFHAGLCGNKALNNFQPLSLKPTSSHYQEANIAISFDSETRFYITSYSENDAYGFHLHIPLNTFSQ</sequence>
<gene>
    <name evidence="2" type="ORF">BTO08_17510</name>
</gene>
<evidence type="ECO:0000256" key="1">
    <source>
        <dbReference type="SAM" id="SignalP"/>
    </source>
</evidence>
<dbReference type="Proteomes" id="UP000238730">
    <property type="component" value="Unassembled WGS sequence"/>
</dbReference>
<keyword evidence="1" id="KW-0732">Signal</keyword>
<evidence type="ECO:0000313" key="2">
    <source>
        <dbReference type="EMBL" id="PQJ62050.1"/>
    </source>
</evidence>